<accession>A0A250IFF8</accession>
<feature type="domain" description="HTH cro/C1-type" evidence="2">
    <location>
        <begin position="26"/>
        <end position="80"/>
    </location>
</feature>
<keyword evidence="1" id="KW-0472">Membrane</keyword>
<dbReference type="KEGG" id="mbd:MEBOL_003405"/>
<dbReference type="Proteomes" id="UP000217289">
    <property type="component" value="Chromosome"/>
</dbReference>
<dbReference type="PROSITE" id="PS50943">
    <property type="entry name" value="HTH_CROC1"/>
    <property type="match status" value="1"/>
</dbReference>
<dbReference type="CDD" id="cd00093">
    <property type="entry name" value="HTH_XRE"/>
    <property type="match status" value="1"/>
</dbReference>
<sequence length="186" mass="18873">MTDRAPDSAPLSLPLEEVRDTLARNLSAARSALGLSQDQLAAAGGVSRATINQLEGAEGDPRLSTLVGLSAALGVSPVFLLLGRDELDAIAKAPGSKEAKKVQAYLTPEELDTMRRLLRSGVAKNRAKAVAIGSMAAVTAGVTAGSLAAAAIGTALLPGIGTAIGAAFAASWLARKKAEEAKDDDE</sequence>
<proteinExistence type="predicted"/>
<reference evidence="3 4" key="1">
    <citation type="submission" date="2017-06" db="EMBL/GenBank/DDBJ databases">
        <authorList>
            <person name="Kim H.J."/>
            <person name="Triplett B.A."/>
        </authorList>
    </citation>
    <scope>NUCLEOTIDE SEQUENCE [LARGE SCALE GENOMIC DNA]</scope>
    <source>
        <strain evidence="3 4">DSM 14713</strain>
    </source>
</reference>
<dbReference type="Pfam" id="PF01381">
    <property type="entry name" value="HTH_3"/>
    <property type="match status" value="1"/>
</dbReference>
<keyword evidence="1" id="KW-0812">Transmembrane</keyword>
<evidence type="ECO:0000256" key="1">
    <source>
        <dbReference type="SAM" id="Phobius"/>
    </source>
</evidence>
<dbReference type="InterPro" id="IPR010982">
    <property type="entry name" value="Lambda_DNA-bd_dom_sf"/>
</dbReference>
<dbReference type="RefSeq" id="WP_095978457.1">
    <property type="nucleotide sequence ID" value="NZ_CP022163.1"/>
</dbReference>
<feature type="transmembrane region" description="Helical" evidence="1">
    <location>
        <begin position="129"/>
        <end position="149"/>
    </location>
</feature>
<evidence type="ECO:0000259" key="2">
    <source>
        <dbReference type="PROSITE" id="PS50943"/>
    </source>
</evidence>
<evidence type="ECO:0000313" key="4">
    <source>
        <dbReference type="Proteomes" id="UP000217289"/>
    </source>
</evidence>
<dbReference type="InterPro" id="IPR001387">
    <property type="entry name" value="Cro/C1-type_HTH"/>
</dbReference>
<evidence type="ECO:0000313" key="3">
    <source>
        <dbReference type="EMBL" id="ATB29950.1"/>
    </source>
</evidence>
<protein>
    <submittedName>
        <fullName evidence="3">Transcriptional regulator</fullName>
    </submittedName>
</protein>
<dbReference type="AlphaFoldDB" id="A0A250IFF8"/>
<name>A0A250IFF8_9BACT</name>
<feature type="transmembrane region" description="Helical" evidence="1">
    <location>
        <begin position="155"/>
        <end position="174"/>
    </location>
</feature>
<keyword evidence="4" id="KW-1185">Reference proteome</keyword>
<dbReference type="GO" id="GO:0003677">
    <property type="term" value="F:DNA binding"/>
    <property type="evidence" value="ECO:0007669"/>
    <property type="project" value="InterPro"/>
</dbReference>
<dbReference type="Gene3D" id="1.10.260.40">
    <property type="entry name" value="lambda repressor-like DNA-binding domains"/>
    <property type="match status" value="1"/>
</dbReference>
<gene>
    <name evidence="3" type="ORF">MEBOL_003405</name>
</gene>
<dbReference type="SUPFAM" id="SSF47413">
    <property type="entry name" value="lambda repressor-like DNA-binding domains"/>
    <property type="match status" value="1"/>
</dbReference>
<dbReference type="EMBL" id="CP022163">
    <property type="protein sequence ID" value="ATB29950.1"/>
    <property type="molecule type" value="Genomic_DNA"/>
</dbReference>
<keyword evidence="1" id="KW-1133">Transmembrane helix</keyword>
<organism evidence="3 4">
    <name type="scientific">Melittangium boletus DSM 14713</name>
    <dbReference type="NCBI Taxonomy" id="1294270"/>
    <lineage>
        <taxon>Bacteria</taxon>
        <taxon>Pseudomonadati</taxon>
        <taxon>Myxococcota</taxon>
        <taxon>Myxococcia</taxon>
        <taxon>Myxococcales</taxon>
        <taxon>Cystobacterineae</taxon>
        <taxon>Archangiaceae</taxon>
        <taxon>Melittangium</taxon>
    </lineage>
</organism>
<dbReference type="SMART" id="SM00530">
    <property type="entry name" value="HTH_XRE"/>
    <property type="match status" value="1"/>
</dbReference>